<dbReference type="AlphaFoldDB" id="A0A1D2MAX4"/>
<dbReference type="Gene3D" id="3.40.525.10">
    <property type="entry name" value="CRAL-TRIO lipid binding domain"/>
    <property type="match status" value="1"/>
</dbReference>
<name>A0A1D2MAX4_ORCCI</name>
<feature type="non-terminal residue" evidence="2">
    <location>
        <position position="1"/>
    </location>
</feature>
<feature type="domain" description="CRAL-TRIO" evidence="1">
    <location>
        <begin position="81"/>
        <end position="194"/>
    </location>
</feature>
<protein>
    <submittedName>
        <fullName evidence="2">SEC14-like protein 4</fullName>
    </submittedName>
</protein>
<keyword evidence="3" id="KW-1185">Reference proteome</keyword>
<dbReference type="Pfam" id="PF00650">
    <property type="entry name" value="CRAL_TRIO"/>
    <property type="match status" value="1"/>
</dbReference>
<dbReference type="SUPFAM" id="SSF52087">
    <property type="entry name" value="CRAL/TRIO domain"/>
    <property type="match status" value="1"/>
</dbReference>
<dbReference type="InterPro" id="IPR051064">
    <property type="entry name" value="SEC14/CRAL-TRIO_domain"/>
</dbReference>
<dbReference type="EMBL" id="LJIJ01002179">
    <property type="protein sequence ID" value="ODM90079.1"/>
    <property type="molecule type" value="Genomic_DNA"/>
</dbReference>
<evidence type="ECO:0000313" key="2">
    <source>
        <dbReference type="EMBL" id="ODM90079.1"/>
    </source>
</evidence>
<proteinExistence type="predicted"/>
<reference evidence="2 3" key="1">
    <citation type="journal article" date="2016" name="Genome Biol. Evol.">
        <title>Gene Family Evolution Reflects Adaptation to Soil Environmental Stressors in the Genome of the Collembolan Orchesella cincta.</title>
        <authorList>
            <person name="Faddeeva-Vakhrusheva A."/>
            <person name="Derks M.F."/>
            <person name="Anvar S.Y."/>
            <person name="Agamennone V."/>
            <person name="Suring W."/>
            <person name="Smit S."/>
            <person name="van Straalen N.M."/>
            <person name="Roelofs D."/>
        </authorList>
    </citation>
    <scope>NUCLEOTIDE SEQUENCE [LARGE SCALE GENOMIC DNA]</scope>
    <source>
        <tissue evidence="2">Mixed pool</tissue>
    </source>
</reference>
<dbReference type="InterPro" id="IPR001251">
    <property type="entry name" value="CRAL-TRIO_dom"/>
</dbReference>
<evidence type="ECO:0000313" key="3">
    <source>
        <dbReference type="Proteomes" id="UP000094527"/>
    </source>
</evidence>
<feature type="non-terminal residue" evidence="2">
    <location>
        <position position="268"/>
    </location>
</feature>
<evidence type="ECO:0000259" key="1">
    <source>
        <dbReference type="Pfam" id="PF00650"/>
    </source>
</evidence>
<gene>
    <name evidence="2" type="ORF">Ocin01_16596</name>
</gene>
<dbReference type="OMA" id="ETHYPGS"/>
<dbReference type="InterPro" id="IPR036865">
    <property type="entry name" value="CRAL-TRIO_dom_sf"/>
</dbReference>
<dbReference type="Proteomes" id="UP000094527">
    <property type="component" value="Unassembled WGS sequence"/>
</dbReference>
<dbReference type="PANTHER" id="PTHR23324:SF83">
    <property type="entry name" value="SEC14-LIKE PROTEIN 2"/>
    <property type="match status" value="1"/>
</dbReference>
<organism evidence="2 3">
    <name type="scientific">Orchesella cincta</name>
    <name type="common">Springtail</name>
    <name type="synonym">Podura cincta</name>
    <dbReference type="NCBI Taxonomy" id="48709"/>
    <lineage>
        <taxon>Eukaryota</taxon>
        <taxon>Metazoa</taxon>
        <taxon>Ecdysozoa</taxon>
        <taxon>Arthropoda</taxon>
        <taxon>Hexapoda</taxon>
        <taxon>Collembola</taxon>
        <taxon>Entomobryomorpha</taxon>
        <taxon>Entomobryoidea</taxon>
        <taxon>Orchesellidae</taxon>
        <taxon>Orchesellinae</taxon>
        <taxon>Orchesella</taxon>
    </lineage>
</organism>
<sequence length="268" mass="30486">LAAFLVGCNVKAISVEKYLTLTLSQKTALDEFKDKVMPTLKDNYMKQDTYLIQWLRELKWREENGIDNITKEDWSDMTIDYPFTIDTYDKTGRPIGVIDIYDWNTRGAVLSGKGARLHRYDISIVENITRQIYELQEKGMHVTQVVIIGSADGFNVVQHACPVCVPIWIQFVQVIESYYPGALDELIIIDVGVLNIYEWDLRKAVLQGRSKRLMRYLIYGVEITGSSTNTTKRNECNAVVVLGSAEGFNLISMVVQFVSRFGSVCSDD</sequence>
<dbReference type="OrthoDB" id="1434354at2759"/>
<dbReference type="GO" id="GO:0005737">
    <property type="term" value="C:cytoplasm"/>
    <property type="evidence" value="ECO:0007669"/>
    <property type="project" value="TreeGrafter"/>
</dbReference>
<comment type="caution">
    <text evidence="2">The sequence shown here is derived from an EMBL/GenBank/DDBJ whole genome shotgun (WGS) entry which is preliminary data.</text>
</comment>
<dbReference type="PANTHER" id="PTHR23324">
    <property type="entry name" value="SEC14 RELATED PROTEIN"/>
    <property type="match status" value="1"/>
</dbReference>
<accession>A0A1D2MAX4</accession>